<keyword evidence="5" id="KW-1185">Reference proteome</keyword>
<dbReference type="Gene3D" id="3.40.50.300">
    <property type="entry name" value="P-loop containing nucleotide triphosphate hydrolases"/>
    <property type="match status" value="1"/>
</dbReference>
<comment type="caution">
    <text evidence="4">The sequence shown here is derived from an EMBL/GenBank/DDBJ whole genome shotgun (WGS) entry which is preliminary data.</text>
</comment>
<evidence type="ECO:0000256" key="2">
    <source>
        <dbReference type="ARBA" id="ARBA00022840"/>
    </source>
</evidence>
<evidence type="ECO:0000259" key="3">
    <source>
        <dbReference type="PROSITE" id="PS50045"/>
    </source>
</evidence>
<dbReference type="SUPFAM" id="SSF52540">
    <property type="entry name" value="P-loop containing nucleoside triphosphate hydrolases"/>
    <property type="match status" value="1"/>
</dbReference>
<protein>
    <recommendedName>
        <fullName evidence="3">Sigma-54 factor interaction domain-containing protein</fullName>
    </recommendedName>
</protein>
<dbReference type="AlphaFoldDB" id="A0A2S6NAD3"/>
<dbReference type="OrthoDB" id="9765164at2"/>
<dbReference type="InterPro" id="IPR027417">
    <property type="entry name" value="P-loop_NTPase"/>
</dbReference>
<reference evidence="4 5" key="1">
    <citation type="journal article" date="2018" name="Arch. Microbiol.">
        <title>New insights into the metabolic potential of the phototrophic purple bacterium Rhodopila globiformis DSM 161(T) from its draft genome sequence and evidence for a vanadium-dependent nitrogenase.</title>
        <authorList>
            <person name="Imhoff J.F."/>
            <person name="Rahn T."/>
            <person name="Kunzel S."/>
            <person name="Neulinger S.C."/>
        </authorList>
    </citation>
    <scope>NUCLEOTIDE SEQUENCE [LARGE SCALE GENOMIC DNA]</scope>
    <source>
        <strain evidence="4 5">DSM 161</strain>
    </source>
</reference>
<dbReference type="PROSITE" id="PS50045">
    <property type="entry name" value="SIGMA54_INTERACT_4"/>
    <property type="match status" value="1"/>
</dbReference>
<dbReference type="EMBL" id="NHRY01000188">
    <property type="protein sequence ID" value="PPQ31569.1"/>
    <property type="molecule type" value="Genomic_DNA"/>
</dbReference>
<keyword evidence="1" id="KW-0547">Nucleotide-binding</keyword>
<dbReference type="InterPro" id="IPR002078">
    <property type="entry name" value="Sigma_54_int"/>
</dbReference>
<organism evidence="4 5">
    <name type="scientific">Rhodopila globiformis</name>
    <name type="common">Rhodopseudomonas globiformis</name>
    <dbReference type="NCBI Taxonomy" id="1071"/>
    <lineage>
        <taxon>Bacteria</taxon>
        <taxon>Pseudomonadati</taxon>
        <taxon>Pseudomonadota</taxon>
        <taxon>Alphaproteobacteria</taxon>
        <taxon>Acetobacterales</taxon>
        <taxon>Acetobacteraceae</taxon>
        <taxon>Rhodopila</taxon>
    </lineage>
</organism>
<evidence type="ECO:0000313" key="4">
    <source>
        <dbReference type="EMBL" id="PPQ31569.1"/>
    </source>
</evidence>
<dbReference type="CDD" id="cd00009">
    <property type="entry name" value="AAA"/>
    <property type="match status" value="1"/>
</dbReference>
<accession>A0A2S6NAD3</accession>
<dbReference type="GO" id="GO:0006355">
    <property type="term" value="P:regulation of DNA-templated transcription"/>
    <property type="evidence" value="ECO:0007669"/>
    <property type="project" value="InterPro"/>
</dbReference>
<feature type="domain" description="Sigma-54 factor interaction" evidence="3">
    <location>
        <begin position="82"/>
        <end position="172"/>
    </location>
</feature>
<dbReference type="GO" id="GO:0005524">
    <property type="term" value="F:ATP binding"/>
    <property type="evidence" value="ECO:0007669"/>
    <property type="project" value="UniProtKB-KW"/>
</dbReference>
<name>A0A2S6NAD3_RHOGL</name>
<evidence type="ECO:0000313" key="5">
    <source>
        <dbReference type="Proteomes" id="UP000239724"/>
    </source>
</evidence>
<dbReference type="PANTHER" id="PTHR32071">
    <property type="entry name" value="TRANSCRIPTIONAL REGULATORY PROTEIN"/>
    <property type="match status" value="1"/>
</dbReference>
<proteinExistence type="predicted"/>
<sequence>MILAANTRARYLLQGLPVSRGRRIEDLFNVCIADLLRAACDNAPVRLEDRVGSVFAARLENVRVVPSVTVRAPERPRPPAGFVADDPGVESGLRTLEKAAQRKLPILLTGKTGTGKERFVRLAHAASGRKGAFVPVNCVALAETLAEAEIFGHADGAFRRAAGRYSGPGAGG</sequence>
<evidence type="ECO:0000256" key="1">
    <source>
        <dbReference type="ARBA" id="ARBA00022741"/>
    </source>
</evidence>
<dbReference type="Proteomes" id="UP000239724">
    <property type="component" value="Unassembled WGS sequence"/>
</dbReference>
<dbReference type="Pfam" id="PF00158">
    <property type="entry name" value="Sigma54_activat"/>
    <property type="match status" value="1"/>
</dbReference>
<keyword evidence="2" id="KW-0067">ATP-binding</keyword>
<gene>
    <name evidence="4" type="ORF">CCS01_17220</name>
</gene>